<comment type="caution">
    <text evidence="2">The sequence shown here is derived from an EMBL/GenBank/DDBJ whole genome shotgun (WGS) entry which is preliminary data.</text>
</comment>
<dbReference type="EMBL" id="LXJZ01000040">
    <property type="protein sequence ID" value="OAJ62761.1"/>
    <property type="molecule type" value="Genomic_DNA"/>
</dbReference>
<dbReference type="OrthoDB" id="4608548at2"/>
<name>A0A1A9NBR8_9BURK</name>
<evidence type="ECO:0000313" key="1">
    <source>
        <dbReference type="EMBL" id="OAJ62761.1"/>
    </source>
</evidence>
<organism evidence="2 4">
    <name type="scientific">Paraburkholderia ginsengiterrae</name>
    <dbReference type="NCBI Taxonomy" id="1462993"/>
    <lineage>
        <taxon>Bacteria</taxon>
        <taxon>Pseudomonadati</taxon>
        <taxon>Pseudomonadota</taxon>
        <taxon>Betaproteobacteria</taxon>
        <taxon>Burkholderiales</taxon>
        <taxon>Burkholderiaceae</taxon>
        <taxon>Paraburkholderia</taxon>
    </lineage>
</organism>
<evidence type="ECO:0000313" key="3">
    <source>
        <dbReference type="Proteomes" id="UP000077961"/>
    </source>
</evidence>
<dbReference type="Proteomes" id="UP000077961">
    <property type="component" value="Unassembled WGS sequence"/>
</dbReference>
<reference evidence="3 4" key="1">
    <citation type="submission" date="2016-04" db="EMBL/GenBank/DDBJ databases">
        <title>Reclassification of Paraburkholderia panaciterrae (Farh et al. 2015) Dobritsa &amp; Samadpour 2016 as a later homotypic synonym of Paraburkholderia ginsengiterrae (Farh et al. 2015) Dobritsa &amp; Samadpour 2016.</title>
        <authorList>
            <person name="Dobritsa A.P."/>
            <person name="Kutumbaka K."/>
            <person name="Samadpour M."/>
        </authorList>
    </citation>
    <scope>NUCLEOTIDE SEQUENCE [LARGE SCALE GENOMIC DNA]</scope>
    <source>
        <strain evidence="2 4">DCY85</strain>
        <strain evidence="1 3">DCY85-1</strain>
    </source>
</reference>
<proteinExistence type="predicted"/>
<dbReference type="RefSeq" id="WP_064265599.1">
    <property type="nucleotide sequence ID" value="NZ_LXJZ01000040.1"/>
</dbReference>
<dbReference type="Proteomes" id="UP000078116">
    <property type="component" value="Unassembled WGS sequence"/>
</dbReference>
<dbReference type="EMBL" id="LXKA01000109">
    <property type="protein sequence ID" value="OAJ64422.1"/>
    <property type="molecule type" value="Genomic_DNA"/>
</dbReference>
<gene>
    <name evidence="1" type="ORF">A6V36_20535</name>
    <name evidence="2" type="ORF">A6V37_19560</name>
</gene>
<accession>A0A1A9NBR8</accession>
<dbReference type="AlphaFoldDB" id="A0A1A9NBR8"/>
<evidence type="ECO:0000313" key="4">
    <source>
        <dbReference type="Proteomes" id="UP000078116"/>
    </source>
</evidence>
<keyword evidence="3" id="KW-1185">Reference proteome</keyword>
<protein>
    <submittedName>
        <fullName evidence="2">Uncharacterized protein</fullName>
    </submittedName>
</protein>
<sequence length="381" mass="43782">MANAVEKLFDSVLAKLPPESTEINDESNADSDRSRDIIDEPLDSESDEVHTLDFHDSVYEAHDALHSGRSLWELPPEADGIIEGGIRRSGFDVLAFFKSRRHLAARPFPGRWGIFYLRHGLLYVEAQIARAHPGFGRPRDLARQFLRMHEHFHYQADLQTLMFEAVKGRQLHQPLRRAFRGLRDEFVEEALANRQVWTWAQKPSVGIDDFAYDFMKLQPNAYARFDEPGMELTAEWAANVVDTSVGPDVRRYDLAQWVEALPQYYLRPSLCPEYVVYPAESSLWLSPALVLPKVTNIAEGREVTKRLKSKFAHLEKAWRKTKQKLLEAPQLHGLNLKPWPKDGPDSYSVKVDESNRAHLRHEGNGRWTAYIIGTHKELEHG</sequence>
<evidence type="ECO:0000313" key="2">
    <source>
        <dbReference type="EMBL" id="OAJ64422.1"/>
    </source>
</evidence>